<reference evidence="1" key="1">
    <citation type="submission" date="2020-05" db="EMBL/GenBank/DDBJ databases">
        <authorList>
            <person name="Chiriac C."/>
            <person name="Salcher M."/>
            <person name="Ghai R."/>
            <person name="Kavagutti S V."/>
        </authorList>
    </citation>
    <scope>NUCLEOTIDE SEQUENCE</scope>
</reference>
<proteinExistence type="predicted"/>
<accession>A0A6J6GJT6</accession>
<dbReference type="EMBL" id="CAEZTS010000297">
    <property type="protein sequence ID" value="CAB4599913.1"/>
    <property type="molecule type" value="Genomic_DNA"/>
</dbReference>
<protein>
    <submittedName>
        <fullName evidence="1">Unannotated protein</fullName>
    </submittedName>
</protein>
<sequence>MVVPIQRVPTVHDAGLPLGQIGLQFHERQRARTPLRFAGHRVEVHVLEGEDHVQFATRRIRVVLGLFHRHAGHLADGDETLAGQHLTVHLLQELVHAGPVRHREVHVPIGERLGLRQQVDDIHPEAVDASLDPAVHHVVHRAPDIGVLPVEVGLTAGELVQEVLTGGGIEFPRRAREVRPPVGGFGTRRTGLEPVTGRAPPVPIALRIVTAGATLEEPRMLVAGVVHHQIHHQPHATRMHR</sequence>
<evidence type="ECO:0000313" key="1">
    <source>
        <dbReference type="EMBL" id="CAB4599913.1"/>
    </source>
</evidence>
<organism evidence="1">
    <name type="scientific">freshwater metagenome</name>
    <dbReference type="NCBI Taxonomy" id="449393"/>
    <lineage>
        <taxon>unclassified sequences</taxon>
        <taxon>metagenomes</taxon>
        <taxon>ecological metagenomes</taxon>
    </lineage>
</organism>
<dbReference type="AlphaFoldDB" id="A0A6J6GJT6"/>
<name>A0A6J6GJT6_9ZZZZ</name>
<gene>
    <name evidence="1" type="ORF">UFOPK1722_02146</name>
</gene>